<accession>A0ACC8EN12</accession>
<keyword evidence="1" id="KW-0378">Hydrolase</keyword>
<reference evidence="1 2" key="1">
    <citation type="journal article" date="2016" name="Nat. Commun.">
        <title>Ectomycorrhizal ecology is imprinted in the genome of the dominant symbiotic fungus Cenococcum geophilum.</title>
        <authorList>
            <consortium name="DOE Joint Genome Institute"/>
            <person name="Peter M."/>
            <person name="Kohler A."/>
            <person name="Ohm R.A."/>
            <person name="Kuo A."/>
            <person name="Krutzmann J."/>
            <person name="Morin E."/>
            <person name="Arend M."/>
            <person name="Barry K.W."/>
            <person name="Binder M."/>
            <person name="Choi C."/>
            <person name="Clum A."/>
            <person name="Copeland A."/>
            <person name="Grisel N."/>
            <person name="Haridas S."/>
            <person name="Kipfer T."/>
            <person name="LaButti K."/>
            <person name="Lindquist E."/>
            <person name="Lipzen A."/>
            <person name="Maire R."/>
            <person name="Meier B."/>
            <person name="Mihaltcheva S."/>
            <person name="Molinier V."/>
            <person name="Murat C."/>
            <person name="Poggeler S."/>
            <person name="Quandt C.A."/>
            <person name="Sperisen C."/>
            <person name="Tritt A."/>
            <person name="Tisserant E."/>
            <person name="Crous P.W."/>
            <person name="Henrissat B."/>
            <person name="Nehls U."/>
            <person name="Egli S."/>
            <person name="Spatafora J.W."/>
            <person name="Grigoriev I.V."/>
            <person name="Martin F.M."/>
        </authorList>
    </citation>
    <scope>NUCLEOTIDE SEQUENCE [LARGE SCALE GENOMIC DNA]</scope>
    <source>
        <strain evidence="1 2">1.58</strain>
    </source>
</reference>
<evidence type="ECO:0000313" key="1">
    <source>
        <dbReference type="EMBL" id="OCK87768.1"/>
    </source>
</evidence>
<keyword evidence="1" id="KW-0645">Protease</keyword>
<evidence type="ECO:0000313" key="2">
    <source>
        <dbReference type="Proteomes" id="UP000250078"/>
    </source>
</evidence>
<name>A0ACC8EN12_9PEZI</name>
<sequence length="686" mass="75439">MLRFRAPRFSFGSFLLFTVFAIRLSFCLADVLVERSTVIPAPISVTPDQNWDGIDGQWSTFTLRVGTPQQFVRTFVSTASQQTWVVLAESCSDKSNVGSCTQARGWTYNVSQSSTWHQIGYYMLWTERNLGYSGNGQYGYDTVGLGGLGAEGPTLKNTTVGGFETTDFYLGIFGINPKPTNFSDFNDPSPSYITYLKEDNLIPSVSFGYTAGAQYRFTKVLASLTLGGYDTSRFIPNNMTFDFAPDNERDIVVGLQGITMNDQTKSNINLLPTPIFMYIDSTIPEIWLPLDACKAFESAFGLTYDNATNLYLVNDVTHSQLLAESANVTFTLGRKTTGGETIDIVLPYAAFDLVAKPPYRGLQNSSNYFPLRRAANESQYVFGRTFLQEAYLVVDWERFNFSVYQCSWVFGESSQIVPILSPSLANSTNTTIGTPNSSSSSKHLDTGKIIGIAVGVGLSVAIIAFLLIWWFWWRRHKARVMAKLEAAEANGDVPSEKSKDEAPNSPSSPTGGTNVFPKAELPADPPIKYELCSGSDGTPKPEDARLPGTPTSPGPDFPNPISEAEGSERKIYEMPGDIPPRLEADGRQLSEKESMVARERRYNGVDPVPSNSPISEETPRRLALVSPSEVTIVNGRGLQALQNVSPITPRTPRDGRDLEADNILSPLSPMDGSTEGSSSRRRFSYE</sequence>
<proteinExistence type="predicted"/>
<dbReference type="Proteomes" id="UP000250078">
    <property type="component" value="Unassembled WGS sequence"/>
</dbReference>
<organism evidence="1 2">
    <name type="scientific">Cenococcum geophilum 1.58</name>
    <dbReference type="NCBI Taxonomy" id="794803"/>
    <lineage>
        <taxon>Eukaryota</taxon>
        <taxon>Fungi</taxon>
        <taxon>Dikarya</taxon>
        <taxon>Ascomycota</taxon>
        <taxon>Pezizomycotina</taxon>
        <taxon>Dothideomycetes</taxon>
        <taxon>Pleosporomycetidae</taxon>
        <taxon>Gloniales</taxon>
        <taxon>Gloniaceae</taxon>
        <taxon>Cenococcum</taxon>
    </lineage>
</organism>
<gene>
    <name evidence="1" type="ORF">K441DRAFT_648013</name>
</gene>
<dbReference type="EMBL" id="KV748255">
    <property type="protein sequence ID" value="OCK87768.1"/>
    <property type="molecule type" value="Genomic_DNA"/>
</dbReference>
<keyword evidence="2" id="KW-1185">Reference proteome</keyword>
<protein>
    <submittedName>
        <fullName evidence="1">Acid protease</fullName>
    </submittedName>
</protein>